<evidence type="ECO:0000256" key="1">
    <source>
        <dbReference type="ARBA" id="ARBA00004141"/>
    </source>
</evidence>
<dbReference type="PROSITE" id="PS00221">
    <property type="entry name" value="MIP"/>
    <property type="match status" value="1"/>
</dbReference>
<gene>
    <name evidence="9" type="ORF">JK363_17440</name>
</gene>
<dbReference type="SUPFAM" id="SSF81338">
    <property type="entry name" value="Aquaporin-like"/>
    <property type="match status" value="1"/>
</dbReference>
<evidence type="ECO:0000313" key="10">
    <source>
        <dbReference type="Proteomes" id="UP000634229"/>
    </source>
</evidence>
<dbReference type="InterPro" id="IPR023271">
    <property type="entry name" value="Aquaporin-like"/>
</dbReference>
<feature type="transmembrane region" description="Helical" evidence="8">
    <location>
        <begin position="65"/>
        <end position="84"/>
    </location>
</feature>
<dbReference type="InterPro" id="IPR034294">
    <property type="entry name" value="Aquaporin_transptr"/>
</dbReference>
<accession>A0ABS1NED5</accession>
<sequence length="265" mass="27412">MFSGTRGHSHRKIASPSSDNPRPTARYHWAAAAVEFALTGVLLFVVVTAVRWVMASPLGAHLPDLRLQLTVVAGIVALALWLALRSLWGRYSGGHLNPAVTLALWVTGAFPGRDVLPYAVAQLAGSLVGTGLARLVWGTVVSGPMAYAAVGPAPGWTAPALFAAEAGATALIMGLALLLLALPQGTRWIPMALPLAVAAAIVALGPSTGGSANPARQLGPALWAGRTDSLWIYLLAPPTGASLVALIARWSTLNKRARSASPPTH</sequence>
<feature type="transmembrane region" description="Helical" evidence="8">
    <location>
        <begin position="188"/>
        <end position="210"/>
    </location>
</feature>
<keyword evidence="10" id="KW-1185">Reference proteome</keyword>
<name>A0ABS1NED5_9ACTN</name>
<dbReference type="EMBL" id="JAERRF010000009">
    <property type="protein sequence ID" value="MBL1098416.1"/>
    <property type="molecule type" value="Genomic_DNA"/>
</dbReference>
<dbReference type="Proteomes" id="UP000634229">
    <property type="component" value="Unassembled WGS sequence"/>
</dbReference>
<dbReference type="PANTHER" id="PTHR45724">
    <property type="entry name" value="AQUAPORIN NIP2-1"/>
    <property type="match status" value="1"/>
</dbReference>
<keyword evidence="3 6" id="KW-0812">Transmembrane</keyword>
<comment type="caution">
    <text evidence="9">The sequence shown here is derived from an EMBL/GenBank/DDBJ whole genome shotgun (WGS) entry which is preliminary data.</text>
</comment>
<evidence type="ECO:0000313" key="9">
    <source>
        <dbReference type="EMBL" id="MBL1098416.1"/>
    </source>
</evidence>
<proteinExistence type="inferred from homology"/>
<dbReference type="InterPro" id="IPR022357">
    <property type="entry name" value="MIP_CS"/>
</dbReference>
<dbReference type="RefSeq" id="WP_201875832.1">
    <property type="nucleotide sequence ID" value="NZ_JAERRF010000009.1"/>
</dbReference>
<feature type="transmembrane region" description="Helical" evidence="8">
    <location>
        <begin position="230"/>
        <end position="248"/>
    </location>
</feature>
<dbReference type="InterPro" id="IPR000425">
    <property type="entry name" value="MIP"/>
</dbReference>
<dbReference type="Gene3D" id="1.20.1080.10">
    <property type="entry name" value="Glycerol uptake facilitator protein"/>
    <property type="match status" value="1"/>
</dbReference>
<comment type="subcellular location">
    <subcellularLocation>
        <location evidence="1">Membrane</location>
        <topology evidence="1">Multi-pass membrane protein</topology>
    </subcellularLocation>
</comment>
<keyword evidence="4 8" id="KW-1133">Transmembrane helix</keyword>
<feature type="transmembrane region" description="Helical" evidence="8">
    <location>
        <begin position="160"/>
        <end position="181"/>
    </location>
</feature>
<comment type="similarity">
    <text evidence="6">Belongs to the MIP/aquaporin (TC 1.A.8) family.</text>
</comment>
<evidence type="ECO:0000256" key="2">
    <source>
        <dbReference type="ARBA" id="ARBA00022448"/>
    </source>
</evidence>
<reference evidence="9 10" key="1">
    <citation type="submission" date="2021-01" db="EMBL/GenBank/DDBJ databases">
        <title>WGS of actinomycetes isolated from Thailand.</title>
        <authorList>
            <person name="Thawai C."/>
        </authorList>
    </citation>
    <scope>NUCLEOTIDE SEQUENCE [LARGE SCALE GENOMIC DNA]</scope>
    <source>
        <strain evidence="9 10">CA1R205</strain>
    </source>
</reference>
<organism evidence="9 10">
    <name type="scientific">Streptomyces coffeae</name>
    <dbReference type="NCBI Taxonomy" id="621382"/>
    <lineage>
        <taxon>Bacteria</taxon>
        <taxon>Bacillati</taxon>
        <taxon>Actinomycetota</taxon>
        <taxon>Actinomycetes</taxon>
        <taxon>Kitasatosporales</taxon>
        <taxon>Streptomycetaceae</taxon>
        <taxon>Streptomyces</taxon>
    </lineage>
</organism>
<evidence type="ECO:0000256" key="4">
    <source>
        <dbReference type="ARBA" id="ARBA00022989"/>
    </source>
</evidence>
<feature type="region of interest" description="Disordered" evidence="7">
    <location>
        <begin position="1"/>
        <end position="22"/>
    </location>
</feature>
<keyword evidence="2 6" id="KW-0813">Transport</keyword>
<evidence type="ECO:0000256" key="5">
    <source>
        <dbReference type="ARBA" id="ARBA00023136"/>
    </source>
</evidence>
<evidence type="ECO:0000256" key="8">
    <source>
        <dbReference type="SAM" id="Phobius"/>
    </source>
</evidence>
<evidence type="ECO:0000256" key="3">
    <source>
        <dbReference type="ARBA" id="ARBA00022692"/>
    </source>
</evidence>
<evidence type="ECO:0000256" key="6">
    <source>
        <dbReference type="RuleBase" id="RU000477"/>
    </source>
</evidence>
<feature type="transmembrane region" description="Helical" evidence="8">
    <location>
        <begin position="27"/>
        <end position="53"/>
    </location>
</feature>
<dbReference type="PANTHER" id="PTHR45724:SF13">
    <property type="entry name" value="AQUAPORIN NIP1-1-RELATED"/>
    <property type="match status" value="1"/>
</dbReference>
<evidence type="ECO:0000256" key="7">
    <source>
        <dbReference type="SAM" id="MobiDB-lite"/>
    </source>
</evidence>
<dbReference type="PRINTS" id="PR00783">
    <property type="entry name" value="MINTRINSICP"/>
</dbReference>
<feature type="transmembrane region" description="Helical" evidence="8">
    <location>
        <begin position="119"/>
        <end position="140"/>
    </location>
</feature>
<dbReference type="Pfam" id="PF00230">
    <property type="entry name" value="MIP"/>
    <property type="match status" value="1"/>
</dbReference>
<keyword evidence="5 8" id="KW-0472">Membrane</keyword>
<protein>
    <submittedName>
        <fullName evidence="9">Aquaporin</fullName>
    </submittedName>
</protein>